<name>A0A8S2HCV8_9BILA</name>
<dbReference type="EMBL" id="CAJNOK010002115">
    <property type="protein sequence ID" value="CAF0845168.1"/>
    <property type="molecule type" value="Genomic_DNA"/>
</dbReference>
<organism evidence="2 3">
    <name type="scientific">Didymodactylos carnosus</name>
    <dbReference type="NCBI Taxonomy" id="1234261"/>
    <lineage>
        <taxon>Eukaryota</taxon>
        <taxon>Metazoa</taxon>
        <taxon>Spiralia</taxon>
        <taxon>Gnathifera</taxon>
        <taxon>Rotifera</taxon>
        <taxon>Eurotatoria</taxon>
        <taxon>Bdelloidea</taxon>
        <taxon>Philodinida</taxon>
        <taxon>Philodinidae</taxon>
        <taxon>Didymodactylos</taxon>
    </lineage>
</organism>
<evidence type="ECO:0000313" key="2">
    <source>
        <dbReference type="EMBL" id="CAF3630348.1"/>
    </source>
</evidence>
<dbReference type="EMBL" id="CAJOBA010002115">
    <property type="protein sequence ID" value="CAF3630348.1"/>
    <property type="molecule type" value="Genomic_DNA"/>
</dbReference>
<reference evidence="2" key="1">
    <citation type="submission" date="2021-02" db="EMBL/GenBank/DDBJ databases">
        <authorList>
            <person name="Nowell W R."/>
        </authorList>
    </citation>
    <scope>NUCLEOTIDE SEQUENCE</scope>
</reference>
<protein>
    <submittedName>
        <fullName evidence="2">Uncharacterized protein</fullName>
    </submittedName>
</protein>
<evidence type="ECO:0000313" key="1">
    <source>
        <dbReference type="EMBL" id="CAF0845168.1"/>
    </source>
</evidence>
<accession>A0A8S2HCV8</accession>
<proteinExistence type="predicted"/>
<gene>
    <name evidence="1" type="ORF">OVA965_LOCUS6852</name>
    <name evidence="2" type="ORF">TMI583_LOCUS6848</name>
</gene>
<comment type="caution">
    <text evidence="2">The sequence shown here is derived from an EMBL/GenBank/DDBJ whole genome shotgun (WGS) entry which is preliminary data.</text>
</comment>
<dbReference type="Proteomes" id="UP000677228">
    <property type="component" value="Unassembled WGS sequence"/>
</dbReference>
<dbReference type="AlphaFoldDB" id="A0A8S2HCV8"/>
<dbReference type="Proteomes" id="UP000682733">
    <property type="component" value="Unassembled WGS sequence"/>
</dbReference>
<sequence>MGGCTPETPYNSLLSEATETNPRVDLADNGVEEQMKAILKTFIDDNNVKIAQPITKVFCSARNGFFKYRLSDNNECAIVYAFPVAGSAMKNITYGIFECPHDCNTTLDYSKMRYDASKKRFQTDKCRLKLNINNPSTNSTTKSSSALTVLLIIYYFFQQVL</sequence>
<evidence type="ECO:0000313" key="3">
    <source>
        <dbReference type="Proteomes" id="UP000682733"/>
    </source>
</evidence>